<dbReference type="EMBL" id="JXKH01000001">
    <property type="protein sequence ID" value="OJG20080.1"/>
    <property type="molecule type" value="Genomic_DNA"/>
</dbReference>
<organism evidence="3 4">
    <name type="scientific">Enterococcus canis</name>
    <dbReference type="NCBI Taxonomy" id="214095"/>
    <lineage>
        <taxon>Bacteria</taxon>
        <taxon>Bacillati</taxon>
        <taxon>Bacillota</taxon>
        <taxon>Bacilli</taxon>
        <taxon>Lactobacillales</taxon>
        <taxon>Enterococcaceae</taxon>
        <taxon>Enterococcus</taxon>
    </lineage>
</organism>
<dbReference type="RefSeq" id="WP_067392012.1">
    <property type="nucleotide sequence ID" value="NZ_JXKH01000001.1"/>
</dbReference>
<dbReference type="InterPro" id="IPR016181">
    <property type="entry name" value="Acyl_CoA_acyltransferase"/>
</dbReference>
<evidence type="ECO:0000313" key="3">
    <source>
        <dbReference type="EMBL" id="OJG20080.1"/>
    </source>
</evidence>
<dbReference type="InterPro" id="IPR050769">
    <property type="entry name" value="NAT_camello-type"/>
</dbReference>
<dbReference type="PANTHER" id="PTHR13947:SF37">
    <property type="entry name" value="LD18367P"/>
    <property type="match status" value="1"/>
</dbReference>
<proteinExistence type="predicted"/>
<evidence type="ECO:0000313" key="4">
    <source>
        <dbReference type="Proteomes" id="UP000181884"/>
    </source>
</evidence>
<evidence type="ECO:0000256" key="1">
    <source>
        <dbReference type="ARBA" id="ARBA00022679"/>
    </source>
</evidence>
<dbReference type="Gene3D" id="3.40.630.30">
    <property type="match status" value="1"/>
</dbReference>
<dbReference type="GO" id="GO:0008080">
    <property type="term" value="F:N-acetyltransferase activity"/>
    <property type="evidence" value="ECO:0007669"/>
    <property type="project" value="InterPro"/>
</dbReference>
<keyword evidence="4" id="KW-1185">Reference proteome</keyword>
<dbReference type="PROSITE" id="PS51186">
    <property type="entry name" value="GNAT"/>
    <property type="match status" value="1"/>
</dbReference>
<keyword evidence="1" id="KW-0808">Transferase</keyword>
<dbReference type="InterPro" id="IPR000182">
    <property type="entry name" value="GNAT_dom"/>
</dbReference>
<dbReference type="AlphaFoldDB" id="A0A1L8RJX9"/>
<feature type="domain" description="N-acetyltransferase" evidence="2">
    <location>
        <begin position="1"/>
        <end position="136"/>
    </location>
</feature>
<dbReference type="Proteomes" id="UP000181884">
    <property type="component" value="Unassembled WGS sequence"/>
</dbReference>
<gene>
    <name evidence="3" type="ORF">RU97_GL000313</name>
</gene>
<name>A0A1L8RJX9_9ENTE</name>
<protein>
    <submittedName>
        <fullName evidence="3">GNAT family acetyltraansferase</fullName>
    </submittedName>
</protein>
<accession>A0A1L8RJX9</accession>
<sequence>MIRYLNAAEPLPWALLLDADPEEALVRNYLATSQLLVFEEEQQILGEVVFQLRETEAELMNVAVAPSAQGKGIGKQLVQATLKELQQQITKPTEVLVKTGDITGPAVGLYKSCGFQEKARVENYFVHHYSEPIYEDGVRLKHQLILNQWLTPKK</sequence>
<dbReference type="STRING" id="214095.RU97_GL000313"/>
<dbReference type="Pfam" id="PF13508">
    <property type="entry name" value="Acetyltransf_7"/>
    <property type="match status" value="1"/>
</dbReference>
<dbReference type="PANTHER" id="PTHR13947">
    <property type="entry name" value="GNAT FAMILY N-ACETYLTRANSFERASE"/>
    <property type="match status" value="1"/>
</dbReference>
<comment type="caution">
    <text evidence="3">The sequence shown here is derived from an EMBL/GenBank/DDBJ whole genome shotgun (WGS) entry which is preliminary data.</text>
</comment>
<dbReference type="CDD" id="cd04301">
    <property type="entry name" value="NAT_SF"/>
    <property type="match status" value="1"/>
</dbReference>
<reference evidence="3 4" key="1">
    <citation type="submission" date="2014-12" db="EMBL/GenBank/DDBJ databases">
        <title>Draft genome sequences of 29 type strains of Enterococci.</title>
        <authorList>
            <person name="Zhong Z."/>
            <person name="Sun Z."/>
            <person name="Liu W."/>
            <person name="Zhang W."/>
            <person name="Zhang H."/>
        </authorList>
    </citation>
    <scope>NUCLEOTIDE SEQUENCE [LARGE SCALE GENOMIC DNA]</scope>
    <source>
        <strain evidence="3 4">DSM 17029</strain>
    </source>
</reference>
<dbReference type="SUPFAM" id="SSF55729">
    <property type="entry name" value="Acyl-CoA N-acyltransferases (Nat)"/>
    <property type="match status" value="1"/>
</dbReference>
<evidence type="ECO:0000259" key="2">
    <source>
        <dbReference type="PROSITE" id="PS51186"/>
    </source>
</evidence>